<organism evidence="1 2">
    <name type="scientific">Undibacterium pigrum</name>
    <dbReference type="NCBI Taxonomy" id="401470"/>
    <lineage>
        <taxon>Bacteria</taxon>
        <taxon>Pseudomonadati</taxon>
        <taxon>Pseudomonadota</taxon>
        <taxon>Betaproteobacteria</taxon>
        <taxon>Burkholderiales</taxon>
        <taxon>Oxalobacteraceae</taxon>
        <taxon>Undibacterium</taxon>
    </lineage>
</organism>
<protein>
    <submittedName>
        <fullName evidence="1">Uncharacterized protein</fullName>
    </submittedName>
</protein>
<dbReference type="Proteomes" id="UP000247792">
    <property type="component" value="Unassembled WGS sequence"/>
</dbReference>
<name>A0A318JAE2_9BURK</name>
<evidence type="ECO:0000313" key="1">
    <source>
        <dbReference type="EMBL" id="PXX43777.1"/>
    </source>
</evidence>
<comment type="caution">
    <text evidence="1">The sequence shown here is derived from an EMBL/GenBank/DDBJ whole genome shotgun (WGS) entry which is preliminary data.</text>
</comment>
<dbReference type="EMBL" id="QJKB01000003">
    <property type="protein sequence ID" value="PXX43777.1"/>
    <property type="molecule type" value="Genomic_DNA"/>
</dbReference>
<reference evidence="1 2" key="1">
    <citation type="submission" date="2018-05" db="EMBL/GenBank/DDBJ databases">
        <title>Genomic Encyclopedia of Type Strains, Phase IV (KMG-IV): sequencing the most valuable type-strain genomes for metagenomic binning, comparative biology and taxonomic classification.</title>
        <authorList>
            <person name="Goeker M."/>
        </authorList>
    </citation>
    <scope>NUCLEOTIDE SEQUENCE [LARGE SCALE GENOMIC DNA]</scope>
    <source>
        <strain evidence="1 2">DSM 19792</strain>
    </source>
</reference>
<proteinExistence type="predicted"/>
<accession>A0A318JAE2</accession>
<sequence>MAQVFELISCCIVSRERAGFIEIDFKFHIENIQNIAQGILFFKVHTLFSHRESVVLKSESLTAQISGDKFQFVKTFSFGDAINLAVDYFDV</sequence>
<dbReference type="AlphaFoldDB" id="A0A318JAE2"/>
<gene>
    <name evidence="1" type="ORF">DFR42_10345</name>
</gene>
<evidence type="ECO:0000313" key="2">
    <source>
        <dbReference type="Proteomes" id="UP000247792"/>
    </source>
</evidence>
<keyword evidence="2" id="KW-1185">Reference proteome</keyword>